<evidence type="ECO:0000313" key="8">
    <source>
        <dbReference type="Proteomes" id="UP000254454"/>
    </source>
</evidence>
<evidence type="ECO:0000256" key="1">
    <source>
        <dbReference type="ARBA" id="ARBA00022741"/>
    </source>
</evidence>
<dbReference type="SUPFAM" id="SSF52540">
    <property type="entry name" value="P-loop containing nucleoside triphosphate hydrolases"/>
    <property type="match status" value="1"/>
</dbReference>
<keyword evidence="1 5" id="KW-0547">Nucleotide-binding</keyword>
<evidence type="ECO:0000256" key="4">
    <source>
        <dbReference type="ARBA" id="ARBA00022840"/>
    </source>
</evidence>
<feature type="domain" description="UvrD-like helicase ATP-binding" evidence="6">
    <location>
        <begin position="100"/>
        <end position="604"/>
    </location>
</feature>
<dbReference type="PANTHER" id="PTHR11070">
    <property type="entry name" value="UVRD / RECB / PCRA DNA HELICASE FAMILY MEMBER"/>
    <property type="match status" value="1"/>
</dbReference>
<dbReference type="InterPro" id="IPR014016">
    <property type="entry name" value="UvrD-like_ATP-bd"/>
</dbReference>
<dbReference type="InterPro" id="IPR000212">
    <property type="entry name" value="DNA_helicase_UvrD/REP"/>
</dbReference>
<keyword evidence="2 5" id="KW-0378">Hydrolase</keyword>
<comment type="caution">
    <text evidence="7">The sequence shown here is derived from an EMBL/GenBank/DDBJ whole genome shotgun (WGS) entry which is preliminary data.</text>
</comment>
<evidence type="ECO:0000256" key="5">
    <source>
        <dbReference type="PROSITE-ProRule" id="PRU00560"/>
    </source>
</evidence>
<name>A0A370V5C6_9ESCH</name>
<sequence length="796" mass="91400">MFGFLEKIAFWFIKEQLKSIRADEYKSGWSKGYSEGIYNGRKEGYEEGKNIVIIQDERRIHLSDEIDSSIYGPRCFPVTDSMKEDMKSAVAAAVAEGIVSMPTCEQWNMIFSEYPTTCVVAGAGSGKSTTLVLRVIFMLCYLKIPLEEITVVSFTKESCKELAQKIQKVLRYWCPELDSLPSGFVRTFHSALVCVCRELLGVKYWFDMLKDEDNTSCIDDGEIDNPFSFGRLSVTQKNFLNKIYIELFNSDERFRDNVLSLMKEAVLYTPLSEKTDIKHKAFENAAWRDLNLALLLNKTWSDKGLWPIEGVCDAPVSYYSIGEKCFYANGVIKSTGQLVFLGRTIGREHLYDKDEFFNYTDASGKESEFPLNACLSLRDKIMASKCHKSMVFIDSLSKLDMVRFLAKFDAENNAKEAPFFDVQLNGEYLATNIVELMYSQASFVESLGLEVGELLDKIRPFKSKGLEFYFCQILPVFWRKVEHEILKSGGMTFNRAFMTLSDDAFWKKHGDRIKTKLSMFRHLLIDEFQDISPQIAMWIRAIHQELSRQEKEPSIMVIGDDWQSIYSWRGSSPEIFMSFTKFFPSHEDLHGGHYIHLMDNFRSDEKIIRDAERLMKYVSTKIEKKAISRREPDGDESSVNFIEYDVSSDKWLDAVVKCIYEQFALVSEQKKCDKNKVIVLGRTKNVLDKVKKAGKKFPSGVVFHTIHAAKGLQGEVAIILEDSLSVKGHIFRNRVYEATGFFSLDYDASMRDEAIRLAYVAITRGVKRVYWFAPTESTGAFKILKRACMVSEKRKL</sequence>
<dbReference type="PANTHER" id="PTHR11070:SF63">
    <property type="entry name" value="DNA HELICASE IV"/>
    <property type="match status" value="1"/>
</dbReference>
<dbReference type="EC" id="3.6.4.12" evidence="7"/>
<evidence type="ECO:0000259" key="6">
    <source>
        <dbReference type="PROSITE" id="PS51198"/>
    </source>
</evidence>
<dbReference type="GO" id="GO:0003677">
    <property type="term" value="F:DNA binding"/>
    <property type="evidence" value="ECO:0007669"/>
    <property type="project" value="InterPro"/>
</dbReference>
<keyword evidence="4 5" id="KW-0067">ATP-binding</keyword>
<dbReference type="RefSeq" id="WP_115439953.1">
    <property type="nucleotide sequence ID" value="NZ_QONN01000171.1"/>
</dbReference>
<dbReference type="GO" id="GO:0043138">
    <property type="term" value="F:3'-5' DNA helicase activity"/>
    <property type="evidence" value="ECO:0007669"/>
    <property type="project" value="TreeGrafter"/>
</dbReference>
<accession>A0A370V5C6</accession>
<feature type="binding site" evidence="5">
    <location>
        <begin position="121"/>
        <end position="128"/>
    </location>
    <ligand>
        <name>ATP</name>
        <dbReference type="ChEBI" id="CHEBI:30616"/>
    </ligand>
</feature>
<dbReference type="Proteomes" id="UP000254454">
    <property type="component" value="Unassembled WGS sequence"/>
</dbReference>
<proteinExistence type="predicted"/>
<evidence type="ECO:0000313" key="7">
    <source>
        <dbReference type="EMBL" id="RDR25016.1"/>
    </source>
</evidence>
<dbReference type="InterPro" id="IPR027417">
    <property type="entry name" value="P-loop_NTPase"/>
</dbReference>
<dbReference type="Pfam" id="PF00580">
    <property type="entry name" value="UvrD-helicase"/>
    <property type="match status" value="2"/>
</dbReference>
<reference evidence="7 8" key="1">
    <citation type="submission" date="2018-06" db="EMBL/GenBank/DDBJ databases">
        <title>Recombination Drives Gene Content and Phenotype Evolution in Wild Type E. coli Strains.</title>
        <authorList>
            <person name="Field C.M."/>
            <person name="Silander O.K."/>
            <person name="Van Nimwegen E."/>
        </authorList>
    </citation>
    <scope>NUCLEOTIDE SEQUENCE [LARGE SCALE GENOMIC DNA]</scope>
    <source>
        <strain evidence="7 8">SC344</strain>
    </source>
</reference>
<organism evidence="7 8">
    <name type="scientific">Escherichia marmotae</name>
    <dbReference type="NCBI Taxonomy" id="1499973"/>
    <lineage>
        <taxon>Bacteria</taxon>
        <taxon>Pseudomonadati</taxon>
        <taxon>Pseudomonadota</taxon>
        <taxon>Gammaproteobacteria</taxon>
        <taxon>Enterobacterales</taxon>
        <taxon>Enterobacteriaceae</taxon>
        <taxon>Escherichia</taxon>
    </lineage>
</organism>
<dbReference type="EMBL" id="QONO01000156">
    <property type="protein sequence ID" value="RDR25016.1"/>
    <property type="molecule type" value="Genomic_DNA"/>
</dbReference>
<dbReference type="AlphaFoldDB" id="A0A370V5C6"/>
<keyword evidence="3 5" id="KW-0347">Helicase</keyword>
<evidence type="ECO:0000256" key="2">
    <source>
        <dbReference type="ARBA" id="ARBA00022801"/>
    </source>
</evidence>
<dbReference type="PROSITE" id="PS51198">
    <property type="entry name" value="UVRD_HELICASE_ATP_BIND"/>
    <property type="match status" value="1"/>
</dbReference>
<dbReference type="GO" id="GO:0016787">
    <property type="term" value="F:hydrolase activity"/>
    <property type="evidence" value="ECO:0007669"/>
    <property type="project" value="UniProtKB-UniRule"/>
</dbReference>
<evidence type="ECO:0000256" key="3">
    <source>
        <dbReference type="ARBA" id="ARBA00022806"/>
    </source>
</evidence>
<protein>
    <submittedName>
        <fullName evidence="7">Helicase IV</fullName>
        <ecNumber evidence="7">3.6.4.12</ecNumber>
    </submittedName>
</protein>
<dbReference type="GO" id="GO:0005524">
    <property type="term" value="F:ATP binding"/>
    <property type="evidence" value="ECO:0007669"/>
    <property type="project" value="UniProtKB-UniRule"/>
</dbReference>
<dbReference type="GO" id="GO:0000725">
    <property type="term" value="P:recombinational repair"/>
    <property type="evidence" value="ECO:0007669"/>
    <property type="project" value="TreeGrafter"/>
</dbReference>
<gene>
    <name evidence="7" type="primary">helD_1</name>
    <name evidence="7" type="ORF">C4A13_03190</name>
</gene>
<dbReference type="Gene3D" id="3.40.50.300">
    <property type="entry name" value="P-loop containing nucleotide triphosphate hydrolases"/>
    <property type="match status" value="3"/>
</dbReference>